<keyword evidence="7 9" id="KW-0472">Membrane</keyword>
<feature type="domain" description="ABC transporter" evidence="11">
    <location>
        <begin position="451"/>
        <end position="675"/>
    </location>
</feature>
<feature type="transmembrane region" description="Helical" evidence="9">
    <location>
        <begin position="195"/>
        <end position="217"/>
    </location>
</feature>
<keyword evidence="4" id="KW-0547">Nucleotide-binding</keyword>
<organism evidence="13 14">
    <name type="scientific">Triparma laevis f. longispina</name>
    <dbReference type="NCBI Taxonomy" id="1714387"/>
    <lineage>
        <taxon>Eukaryota</taxon>
        <taxon>Sar</taxon>
        <taxon>Stramenopiles</taxon>
        <taxon>Ochrophyta</taxon>
        <taxon>Bolidophyceae</taxon>
        <taxon>Parmales</taxon>
        <taxon>Triparmaceae</taxon>
        <taxon>Triparma</taxon>
    </lineage>
</organism>
<dbReference type="GO" id="GO:0016020">
    <property type="term" value="C:membrane"/>
    <property type="evidence" value="ECO:0007669"/>
    <property type="project" value="InterPro"/>
</dbReference>
<keyword evidence="14" id="KW-1185">Reference proteome</keyword>
<protein>
    <submittedName>
        <fullName evidence="13">Uncharacterized protein</fullName>
    </submittedName>
</protein>
<dbReference type="GO" id="GO:0140359">
    <property type="term" value="F:ABC-type transporter activity"/>
    <property type="evidence" value="ECO:0007669"/>
    <property type="project" value="InterPro"/>
</dbReference>
<keyword evidence="3 9" id="KW-0812">Transmembrane</keyword>
<keyword evidence="2" id="KW-0813">Transport</keyword>
<dbReference type="PANTHER" id="PTHR11384:SF59">
    <property type="entry name" value="LYSOSOMAL COBALAMIN TRANSPORTER ABCD4"/>
    <property type="match status" value="1"/>
</dbReference>
<dbReference type="InterPro" id="IPR050835">
    <property type="entry name" value="ABC_transporter_sub-D"/>
</dbReference>
<evidence type="ECO:0000256" key="8">
    <source>
        <dbReference type="SAM" id="MobiDB-lite"/>
    </source>
</evidence>
<evidence type="ECO:0000256" key="7">
    <source>
        <dbReference type="ARBA" id="ARBA00023136"/>
    </source>
</evidence>
<dbReference type="InterPro" id="IPR003439">
    <property type="entry name" value="ABC_transporter-like_ATP-bd"/>
</dbReference>
<evidence type="ECO:0000256" key="10">
    <source>
        <dbReference type="SAM" id="SignalP"/>
    </source>
</evidence>
<dbReference type="InterPro" id="IPR011527">
    <property type="entry name" value="ABC1_TM_dom"/>
</dbReference>
<feature type="domain" description="ABC transmembrane type-1" evidence="12">
    <location>
        <begin position="86"/>
        <end position="367"/>
    </location>
</feature>
<evidence type="ECO:0000256" key="3">
    <source>
        <dbReference type="ARBA" id="ARBA00022692"/>
    </source>
</evidence>
<dbReference type="SMART" id="SM00382">
    <property type="entry name" value="AAA"/>
    <property type="match status" value="1"/>
</dbReference>
<comment type="similarity">
    <text evidence="1">Belongs to the ABC transporter superfamily. ABCD family. Peroxisomal fatty acyl CoA transporter (TC 3.A.1.203) subfamily.</text>
</comment>
<dbReference type="Proteomes" id="UP001165122">
    <property type="component" value="Unassembled WGS sequence"/>
</dbReference>
<dbReference type="Pfam" id="PF00005">
    <property type="entry name" value="ABC_tran"/>
    <property type="match status" value="1"/>
</dbReference>
<evidence type="ECO:0000259" key="11">
    <source>
        <dbReference type="PROSITE" id="PS50893"/>
    </source>
</evidence>
<keyword evidence="10" id="KW-0732">Signal</keyword>
<feature type="transmembrane region" description="Helical" evidence="9">
    <location>
        <begin position="224"/>
        <end position="243"/>
    </location>
</feature>
<feature type="chain" id="PRO_5040993192" evidence="10">
    <location>
        <begin position="19"/>
        <end position="676"/>
    </location>
</feature>
<evidence type="ECO:0000256" key="1">
    <source>
        <dbReference type="ARBA" id="ARBA00008575"/>
    </source>
</evidence>
<dbReference type="SUPFAM" id="SSF52540">
    <property type="entry name" value="P-loop containing nucleoside triphosphate hydrolases"/>
    <property type="match status" value="1"/>
</dbReference>
<evidence type="ECO:0000256" key="4">
    <source>
        <dbReference type="ARBA" id="ARBA00022741"/>
    </source>
</evidence>
<dbReference type="Gene3D" id="1.20.1560.10">
    <property type="entry name" value="ABC transporter type 1, transmembrane domain"/>
    <property type="match status" value="1"/>
</dbReference>
<proteinExistence type="inferred from homology"/>
<accession>A0A9W6Z7L1</accession>
<evidence type="ECO:0000313" key="14">
    <source>
        <dbReference type="Proteomes" id="UP001165122"/>
    </source>
</evidence>
<dbReference type="CDD" id="cd03223">
    <property type="entry name" value="ABCD_peroxisomal_ALDP"/>
    <property type="match status" value="1"/>
</dbReference>
<evidence type="ECO:0000256" key="2">
    <source>
        <dbReference type="ARBA" id="ARBA00022448"/>
    </source>
</evidence>
<dbReference type="InterPro" id="IPR036640">
    <property type="entry name" value="ABC1_TM_sf"/>
</dbReference>
<sequence>MMRVFIFLFFVILPSSISFILPPKLNKPITDNPRTSLSTTTILKSTTESTTDPIPFNITNIKHSLKTFQDLSLPYFTTRNGQIAALTVLVLTLLNSGVSVAFSYIGRDFWSSLNTKDPLQFNTMIIKFGSALVAGVPVSVFYRFFKEKLSLEWREWMTVRTLDLYYENKSYYLLPPSIDNPDQRISEDVKSFTSFSLTVFITLLTSTIDLASFSTILYNIDSKLFASIFAYAAVGTVVTTNLGKQLIPLNFENLKKEANFRYGLIRVRENAEGIAFYEGEGEEKDENLFRLGEVVENAMEIIGVTRNLELFTTSYRYLVQILPVSVVAPLYFRGDIALGVVSQSSGAFNHILSDLSLIVNQFESLSGFSAGVERLGKFYEGIGGADGDLLRVVEKDRTPIERLRYLITGNDDDGDDNGISDETPEPKQPPASTSIPTIQIVETEPTSTALLSVTNLSLLTPTTSRILFKNLTFTLPPSQNLLIVGSSGTGKSSLLRALSGLWKTGSGVVKIPESVLFLPQKPYCPLGDLRKQMCYGSGREVEDDELFRILELVDLKDLPKLMGSGDPVKGLNQVVDWSNTLSLGEQQRLAFSRILVSEPKLVILDEATSALDLKTEERLYGVINRFEVVSVGHRPSLVRYHDLRLRLGGLGGGKMEVGAETISKKEKRRAEGQDVV</sequence>
<feature type="region of interest" description="Disordered" evidence="8">
    <location>
        <begin position="406"/>
        <end position="434"/>
    </location>
</feature>
<dbReference type="Pfam" id="PF06472">
    <property type="entry name" value="ABC_membrane_2"/>
    <property type="match status" value="1"/>
</dbReference>
<feature type="transmembrane region" description="Helical" evidence="9">
    <location>
        <begin position="83"/>
        <end position="105"/>
    </location>
</feature>
<dbReference type="OrthoDB" id="422637at2759"/>
<dbReference type="Gene3D" id="3.40.50.300">
    <property type="entry name" value="P-loop containing nucleotide triphosphate hydrolases"/>
    <property type="match status" value="1"/>
</dbReference>
<dbReference type="InterPro" id="IPR017871">
    <property type="entry name" value="ABC_transporter-like_CS"/>
</dbReference>
<feature type="compositionally biased region" description="Acidic residues" evidence="8">
    <location>
        <begin position="410"/>
        <end position="423"/>
    </location>
</feature>
<comment type="caution">
    <text evidence="13">The sequence shown here is derived from an EMBL/GenBank/DDBJ whole genome shotgun (WGS) entry which is preliminary data.</text>
</comment>
<evidence type="ECO:0000313" key="13">
    <source>
        <dbReference type="EMBL" id="GMH47156.1"/>
    </source>
</evidence>
<dbReference type="PROSITE" id="PS50893">
    <property type="entry name" value="ABC_TRANSPORTER_2"/>
    <property type="match status" value="1"/>
</dbReference>
<dbReference type="PROSITE" id="PS50929">
    <property type="entry name" value="ABC_TM1F"/>
    <property type="match status" value="1"/>
</dbReference>
<reference evidence="14" key="1">
    <citation type="journal article" date="2023" name="Commun. Biol.">
        <title>Genome analysis of Parmales, the sister group of diatoms, reveals the evolutionary specialization of diatoms from phago-mixotrophs to photoautotrophs.</title>
        <authorList>
            <person name="Ban H."/>
            <person name="Sato S."/>
            <person name="Yoshikawa S."/>
            <person name="Yamada K."/>
            <person name="Nakamura Y."/>
            <person name="Ichinomiya M."/>
            <person name="Sato N."/>
            <person name="Blanc-Mathieu R."/>
            <person name="Endo H."/>
            <person name="Kuwata A."/>
            <person name="Ogata H."/>
        </authorList>
    </citation>
    <scope>NUCLEOTIDE SEQUENCE [LARGE SCALE GENOMIC DNA]</scope>
    <source>
        <strain evidence="14">NIES 3700</strain>
    </source>
</reference>
<dbReference type="PANTHER" id="PTHR11384">
    <property type="entry name" value="ATP-BINDING CASSETTE, SUB-FAMILY D MEMBER"/>
    <property type="match status" value="1"/>
</dbReference>
<evidence type="ECO:0000256" key="9">
    <source>
        <dbReference type="SAM" id="Phobius"/>
    </source>
</evidence>
<dbReference type="GO" id="GO:0016887">
    <property type="term" value="F:ATP hydrolysis activity"/>
    <property type="evidence" value="ECO:0007669"/>
    <property type="project" value="InterPro"/>
</dbReference>
<dbReference type="GO" id="GO:0005524">
    <property type="term" value="F:ATP binding"/>
    <property type="evidence" value="ECO:0007669"/>
    <property type="project" value="UniProtKB-KW"/>
</dbReference>
<gene>
    <name evidence="13" type="ORF">TrLO_g10363</name>
</gene>
<dbReference type="InterPro" id="IPR003593">
    <property type="entry name" value="AAA+_ATPase"/>
</dbReference>
<dbReference type="AlphaFoldDB" id="A0A9W6Z7L1"/>
<name>A0A9W6Z7L1_9STRA</name>
<feature type="transmembrane region" description="Helical" evidence="9">
    <location>
        <begin position="125"/>
        <end position="145"/>
    </location>
</feature>
<feature type="signal peptide" evidence="10">
    <location>
        <begin position="1"/>
        <end position="18"/>
    </location>
</feature>
<evidence type="ECO:0000259" key="12">
    <source>
        <dbReference type="PROSITE" id="PS50929"/>
    </source>
</evidence>
<dbReference type="SUPFAM" id="SSF90123">
    <property type="entry name" value="ABC transporter transmembrane region"/>
    <property type="match status" value="1"/>
</dbReference>
<dbReference type="PROSITE" id="PS00211">
    <property type="entry name" value="ABC_TRANSPORTER_1"/>
    <property type="match status" value="1"/>
</dbReference>
<evidence type="ECO:0000256" key="5">
    <source>
        <dbReference type="ARBA" id="ARBA00022840"/>
    </source>
</evidence>
<keyword evidence="5" id="KW-0067">ATP-binding</keyword>
<dbReference type="EMBL" id="BRXW01000353">
    <property type="protein sequence ID" value="GMH47156.1"/>
    <property type="molecule type" value="Genomic_DNA"/>
</dbReference>
<evidence type="ECO:0000256" key="6">
    <source>
        <dbReference type="ARBA" id="ARBA00022989"/>
    </source>
</evidence>
<keyword evidence="6 9" id="KW-1133">Transmembrane helix</keyword>
<dbReference type="InterPro" id="IPR027417">
    <property type="entry name" value="P-loop_NTPase"/>
</dbReference>